<dbReference type="InterPro" id="IPR002016">
    <property type="entry name" value="Haem_peroxidase"/>
</dbReference>
<dbReference type="SUPFAM" id="SSF48113">
    <property type="entry name" value="Heme-dependent peroxidases"/>
    <property type="match status" value="1"/>
</dbReference>
<dbReference type="GO" id="GO:0140825">
    <property type="term" value="F:lactoperoxidase activity"/>
    <property type="evidence" value="ECO:0007669"/>
    <property type="project" value="UniProtKB-EC"/>
</dbReference>
<comment type="caution">
    <text evidence="13">The sequence shown here is derived from an EMBL/GenBank/DDBJ whole genome shotgun (WGS) entry which is preliminary data.</text>
</comment>
<keyword evidence="14" id="KW-1185">Reference proteome</keyword>
<evidence type="ECO:0000313" key="13">
    <source>
        <dbReference type="EMBL" id="KAK9931652.1"/>
    </source>
</evidence>
<evidence type="ECO:0000259" key="12">
    <source>
        <dbReference type="PROSITE" id="PS50873"/>
    </source>
</evidence>
<evidence type="ECO:0000256" key="2">
    <source>
        <dbReference type="ARBA" id="ARBA00001970"/>
    </source>
</evidence>
<feature type="domain" description="Plant heme peroxidase family profile" evidence="12">
    <location>
        <begin position="1"/>
        <end position="105"/>
    </location>
</feature>
<reference evidence="13 14" key="1">
    <citation type="journal article" date="2023" name="G3 (Bethesda)">
        <title>A chromosome-length genome assembly and annotation of blackberry (Rubus argutus, cv. 'Hillquist').</title>
        <authorList>
            <person name="Bruna T."/>
            <person name="Aryal R."/>
            <person name="Dudchenko O."/>
            <person name="Sargent D.J."/>
            <person name="Mead D."/>
            <person name="Buti M."/>
            <person name="Cavallini A."/>
            <person name="Hytonen T."/>
            <person name="Andres J."/>
            <person name="Pham M."/>
            <person name="Weisz D."/>
            <person name="Mascagni F."/>
            <person name="Usai G."/>
            <person name="Natali L."/>
            <person name="Bassil N."/>
            <person name="Fernandez G.E."/>
            <person name="Lomsadze A."/>
            <person name="Armour M."/>
            <person name="Olukolu B."/>
            <person name="Poorten T."/>
            <person name="Britton C."/>
            <person name="Davik J."/>
            <person name="Ashrafi H."/>
            <person name="Aiden E.L."/>
            <person name="Borodovsky M."/>
            <person name="Worthington M."/>
        </authorList>
    </citation>
    <scope>NUCLEOTIDE SEQUENCE [LARGE SCALE GENOMIC DNA]</scope>
    <source>
        <strain evidence="13">PI 553951</strain>
    </source>
</reference>
<evidence type="ECO:0000256" key="1">
    <source>
        <dbReference type="ARBA" id="ARBA00000189"/>
    </source>
</evidence>
<feature type="binding site" evidence="10">
    <location>
        <position position="11"/>
    </location>
    <ligand>
        <name>Ca(2+)</name>
        <dbReference type="ChEBI" id="CHEBI:29108"/>
        <label>1</label>
    </ligand>
</feature>
<evidence type="ECO:0000256" key="4">
    <source>
        <dbReference type="ARBA" id="ARBA00022559"/>
    </source>
</evidence>
<dbReference type="PRINTS" id="PR00458">
    <property type="entry name" value="PEROXIDASE"/>
</dbReference>
<gene>
    <name evidence="13" type="ORF">M0R45_018922</name>
</gene>
<dbReference type="Gene3D" id="1.10.520.10">
    <property type="match status" value="1"/>
</dbReference>
<dbReference type="EMBL" id="JBEDUW010000004">
    <property type="protein sequence ID" value="KAK9931652.1"/>
    <property type="molecule type" value="Genomic_DNA"/>
</dbReference>
<evidence type="ECO:0000256" key="11">
    <source>
        <dbReference type="RuleBase" id="RU004241"/>
    </source>
</evidence>
<comment type="cofactor">
    <cofactor evidence="2">
        <name>heme b</name>
        <dbReference type="ChEBI" id="CHEBI:60344"/>
    </cofactor>
</comment>
<dbReference type="GO" id="GO:0006979">
    <property type="term" value="P:response to oxidative stress"/>
    <property type="evidence" value="ECO:0007669"/>
    <property type="project" value="InterPro"/>
</dbReference>
<evidence type="ECO:0000313" key="14">
    <source>
        <dbReference type="Proteomes" id="UP001457282"/>
    </source>
</evidence>
<accession>A0AAW1X7F5</accession>
<evidence type="ECO:0000256" key="3">
    <source>
        <dbReference type="ARBA" id="ARBA00012313"/>
    </source>
</evidence>
<comment type="similarity">
    <text evidence="11">Belongs to the peroxidase family.</text>
</comment>
<dbReference type="InterPro" id="IPR000823">
    <property type="entry name" value="Peroxidase_pln"/>
</dbReference>
<keyword evidence="5" id="KW-0349">Heme</keyword>
<keyword evidence="7" id="KW-0560">Oxidoreductase</keyword>
<dbReference type="GO" id="GO:0020037">
    <property type="term" value="F:heme binding"/>
    <property type="evidence" value="ECO:0007669"/>
    <property type="project" value="InterPro"/>
</dbReference>
<name>A0AAW1X7F5_RUBAR</name>
<evidence type="ECO:0000256" key="8">
    <source>
        <dbReference type="ARBA" id="ARBA00023004"/>
    </source>
</evidence>
<dbReference type="PROSITE" id="PS50873">
    <property type="entry name" value="PEROXIDASE_4"/>
    <property type="match status" value="1"/>
</dbReference>
<evidence type="ECO:0000256" key="10">
    <source>
        <dbReference type="PIRSR" id="PIRSR600823-3"/>
    </source>
</evidence>
<dbReference type="InterPro" id="IPR010255">
    <property type="entry name" value="Haem_peroxidase_sf"/>
</dbReference>
<dbReference type="Proteomes" id="UP001457282">
    <property type="component" value="Unassembled WGS sequence"/>
</dbReference>
<evidence type="ECO:0000256" key="7">
    <source>
        <dbReference type="ARBA" id="ARBA00023002"/>
    </source>
</evidence>
<proteinExistence type="inferred from homology"/>
<feature type="binding site" evidence="10">
    <location>
        <position position="9"/>
    </location>
    <ligand>
        <name>Ca(2+)</name>
        <dbReference type="ChEBI" id="CHEBI:29108"/>
        <label>1</label>
    </ligand>
</feature>
<keyword evidence="8" id="KW-0408">Iron</keyword>
<sequence length="105" mass="11541">MFHDGFVDGCDRSILLNSGRESVPKLAFGHLEVHGFDVINLAKSRLEKVCEVVVSCSDIVALAARDAIFMAKGPFYKVPTNQMDGRVSKSFSQTMQGSKFKTLLT</sequence>
<feature type="binding site" evidence="10">
    <location>
        <position position="7"/>
    </location>
    <ligand>
        <name>Ca(2+)</name>
        <dbReference type="ChEBI" id="CHEBI:29108"/>
        <label>1</label>
    </ligand>
</feature>
<feature type="active site" description="Proton acceptor" evidence="9">
    <location>
        <position position="3"/>
    </location>
</feature>
<dbReference type="PANTHER" id="PTHR31235">
    <property type="entry name" value="PEROXIDASE 25-RELATED"/>
    <property type="match status" value="1"/>
</dbReference>
<dbReference type="GO" id="GO:0046872">
    <property type="term" value="F:metal ion binding"/>
    <property type="evidence" value="ECO:0007669"/>
    <property type="project" value="UniProtKB-KW"/>
</dbReference>
<keyword evidence="4" id="KW-0575">Peroxidase</keyword>
<feature type="binding site" evidence="10">
    <location>
        <position position="13"/>
    </location>
    <ligand>
        <name>Ca(2+)</name>
        <dbReference type="ChEBI" id="CHEBI:29108"/>
        <label>1</label>
    </ligand>
</feature>
<protein>
    <recommendedName>
        <fullName evidence="3">peroxidase</fullName>
        <ecNumber evidence="3">1.11.1.7</ecNumber>
    </recommendedName>
</protein>
<dbReference type="EC" id="1.11.1.7" evidence="3"/>
<evidence type="ECO:0000256" key="6">
    <source>
        <dbReference type="ARBA" id="ARBA00022723"/>
    </source>
</evidence>
<dbReference type="PRINTS" id="PR00461">
    <property type="entry name" value="PLPEROXIDASE"/>
</dbReference>
<dbReference type="Pfam" id="PF00141">
    <property type="entry name" value="peroxidase"/>
    <property type="match status" value="1"/>
</dbReference>
<comment type="cofactor">
    <cofactor evidence="10">
        <name>Ca(2+)</name>
        <dbReference type="ChEBI" id="CHEBI:29108"/>
    </cofactor>
    <text evidence="10">Binds 2 calcium ions per subunit.</text>
</comment>
<evidence type="ECO:0000256" key="9">
    <source>
        <dbReference type="PIRSR" id="PIRSR600823-1"/>
    </source>
</evidence>
<dbReference type="AlphaFoldDB" id="A0AAW1X7F5"/>
<keyword evidence="6 10" id="KW-0479">Metal-binding</keyword>
<comment type="catalytic activity">
    <reaction evidence="1">
        <text>2 a phenolic donor + H2O2 = 2 a phenolic radical donor + 2 H2O</text>
        <dbReference type="Rhea" id="RHEA:56136"/>
        <dbReference type="ChEBI" id="CHEBI:15377"/>
        <dbReference type="ChEBI" id="CHEBI:16240"/>
        <dbReference type="ChEBI" id="CHEBI:139520"/>
        <dbReference type="ChEBI" id="CHEBI:139521"/>
        <dbReference type="EC" id="1.11.1.7"/>
    </reaction>
</comment>
<organism evidence="13 14">
    <name type="scientific">Rubus argutus</name>
    <name type="common">Southern blackberry</name>
    <dbReference type="NCBI Taxonomy" id="59490"/>
    <lineage>
        <taxon>Eukaryota</taxon>
        <taxon>Viridiplantae</taxon>
        <taxon>Streptophyta</taxon>
        <taxon>Embryophyta</taxon>
        <taxon>Tracheophyta</taxon>
        <taxon>Spermatophyta</taxon>
        <taxon>Magnoliopsida</taxon>
        <taxon>eudicotyledons</taxon>
        <taxon>Gunneridae</taxon>
        <taxon>Pentapetalae</taxon>
        <taxon>rosids</taxon>
        <taxon>fabids</taxon>
        <taxon>Rosales</taxon>
        <taxon>Rosaceae</taxon>
        <taxon>Rosoideae</taxon>
        <taxon>Rosoideae incertae sedis</taxon>
        <taxon>Rubus</taxon>
    </lineage>
</organism>
<keyword evidence="10" id="KW-0106">Calcium</keyword>
<feature type="binding site" evidence="10">
    <location>
        <position position="4"/>
    </location>
    <ligand>
        <name>Ca(2+)</name>
        <dbReference type="ChEBI" id="CHEBI:29108"/>
        <label>1</label>
    </ligand>
</feature>
<evidence type="ECO:0000256" key="5">
    <source>
        <dbReference type="ARBA" id="ARBA00022617"/>
    </source>
</evidence>